<dbReference type="SMART" id="SM00490">
    <property type="entry name" value="HELICc"/>
    <property type="match status" value="1"/>
</dbReference>
<name>A0A0F4HEU6_LIMFE</name>
<dbReference type="InterPro" id="IPR014001">
    <property type="entry name" value="Helicase_ATP-bd"/>
</dbReference>
<keyword evidence="2 10" id="KW-0378">Hydrolase</keyword>
<evidence type="ECO:0000313" key="11">
    <source>
        <dbReference type="Proteomes" id="UP000185427"/>
    </source>
</evidence>
<evidence type="ECO:0000256" key="5">
    <source>
        <dbReference type="ARBA" id="ARBA00038437"/>
    </source>
</evidence>
<feature type="region of interest" description="Disordered" evidence="6">
    <location>
        <begin position="366"/>
        <end position="439"/>
    </location>
</feature>
<dbReference type="Pfam" id="PF00271">
    <property type="entry name" value="Helicase_C"/>
    <property type="match status" value="1"/>
</dbReference>
<dbReference type="PROSITE" id="PS51192">
    <property type="entry name" value="HELICASE_ATP_BIND_1"/>
    <property type="match status" value="1"/>
</dbReference>
<evidence type="ECO:0000256" key="2">
    <source>
        <dbReference type="ARBA" id="ARBA00022801"/>
    </source>
</evidence>
<feature type="compositionally biased region" description="Basic residues" evidence="6">
    <location>
        <begin position="413"/>
        <end position="432"/>
    </location>
</feature>
<accession>A0A0F4HEU6</accession>
<dbReference type="InterPro" id="IPR050079">
    <property type="entry name" value="DEAD_box_RNA_helicase"/>
</dbReference>
<dbReference type="RefSeq" id="WP_014562594.1">
    <property type="nucleotide sequence ID" value="NZ_AP024320.1"/>
</dbReference>
<evidence type="ECO:0000256" key="6">
    <source>
        <dbReference type="SAM" id="MobiDB-lite"/>
    </source>
</evidence>
<dbReference type="CDD" id="cd18787">
    <property type="entry name" value="SF2_C_DEAD"/>
    <property type="match status" value="1"/>
</dbReference>
<organism evidence="9 11">
    <name type="scientific">Limosilactobacillus fermentum</name>
    <name type="common">Lactobacillus fermentum</name>
    <dbReference type="NCBI Taxonomy" id="1613"/>
    <lineage>
        <taxon>Bacteria</taxon>
        <taxon>Bacillati</taxon>
        <taxon>Bacillota</taxon>
        <taxon>Bacilli</taxon>
        <taxon>Lactobacillales</taxon>
        <taxon>Lactobacillaceae</taxon>
        <taxon>Limosilactobacillus</taxon>
    </lineage>
</organism>
<dbReference type="Gene3D" id="3.40.50.300">
    <property type="entry name" value="P-loop containing nucleotide triphosphate hydrolases"/>
    <property type="match status" value="2"/>
</dbReference>
<protein>
    <submittedName>
        <fullName evidence="9 10">Helicase</fullName>
        <ecNumber evidence="10">3.6.4.13</ecNumber>
    </submittedName>
</protein>
<feature type="domain" description="Helicase C-terminal" evidence="8">
    <location>
        <begin position="222"/>
        <end position="366"/>
    </location>
</feature>
<feature type="compositionally biased region" description="Basic and acidic residues" evidence="6">
    <location>
        <begin position="389"/>
        <end position="403"/>
    </location>
</feature>
<proteinExistence type="inferred from homology"/>
<dbReference type="SMART" id="SM00487">
    <property type="entry name" value="DEXDc"/>
    <property type="match status" value="1"/>
</dbReference>
<dbReference type="GO" id="GO:0005524">
    <property type="term" value="F:ATP binding"/>
    <property type="evidence" value="ECO:0007669"/>
    <property type="project" value="UniProtKB-KW"/>
</dbReference>
<keyword evidence="1" id="KW-0547">Nucleotide-binding</keyword>
<dbReference type="PANTHER" id="PTHR47959:SF1">
    <property type="entry name" value="ATP-DEPENDENT RNA HELICASE DBPA"/>
    <property type="match status" value="1"/>
</dbReference>
<dbReference type="InterPro" id="IPR001650">
    <property type="entry name" value="Helicase_C-like"/>
</dbReference>
<dbReference type="AlphaFoldDB" id="A0A0F4HEU6"/>
<reference evidence="9 11" key="1">
    <citation type="submission" date="2016-12" db="EMBL/GenBank/DDBJ databases">
        <title>Complete Genome Sequence of Lactobacillus fermentum Strain SNUV175, a Probiotic for Treatment of Bacterial Vaginosis.</title>
        <authorList>
            <person name="Lee S."/>
            <person name="You H.J."/>
            <person name="Kwon B."/>
            <person name="Ko G."/>
        </authorList>
    </citation>
    <scope>NUCLEOTIDE SEQUENCE [LARGE SCALE GENOMIC DNA]</scope>
    <source>
        <strain evidence="9 11">SNUV175</strain>
    </source>
</reference>
<keyword evidence="3 9" id="KW-0347">Helicase</keyword>
<dbReference type="EC" id="3.6.4.13" evidence="10"/>
<dbReference type="EMBL" id="CP050919">
    <property type="protein sequence ID" value="QIX59171.1"/>
    <property type="molecule type" value="Genomic_DNA"/>
</dbReference>
<reference evidence="10 12" key="2">
    <citation type="submission" date="2020-04" db="EMBL/GenBank/DDBJ databases">
        <title>Novel strain L. Fermentum HFD1 producer antibacterial peptides.</title>
        <authorList>
            <person name="Ozhegov G.D."/>
            <person name="Pavlova A.S."/>
            <person name="Zhuravleva D.E."/>
            <person name="Gogoleva N.V."/>
            <person name="Shagimardanova E.I."/>
            <person name="Markelova M.I."/>
            <person name="Yarullina D.R."/>
            <person name="Kayumov A.R."/>
        </authorList>
    </citation>
    <scope>NUCLEOTIDE SEQUENCE [LARGE SCALE GENOMIC DNA]</scope>
    <source>
        <strain evidence="10 12">HFD1</strain>
    </source>
</reference>
<dbReference type="InterPro" id="IPR011545">
    <property type="entry name" value="DEAD/DEAH_box_helicase_dom"/>
</dbReference>
<sequence length="439" mass="49492">MIEQFQTHFEERNFKQLTAIQEAVQKPLEEDKTVFGIAPTGSGKTLAFTWPLLPKVMKGQGTQILVLEPSQELALQTTRVMREWAALLGLKVHSATGGANLRRQTERLKKERPEVVVGTPGRILHLLDTRDLKLNNLATLVIDEADDLLRDDTQAVVEDIERATPLDTQLAFFSATQSTTLEQLDVLFGRDLVKIDVRAQDHSRGPVKHGLVVARTMSDKAVMLERLSQTKNFRALVFFTSIKTLHYTASRLRHDGISSATLGGRQRQTERETVMRQFRKHQVKLLLTTDVAARGLDIPKLPAVVNFELPNTADGYVHRTGRTGRQGEPGLVVNLGDDHDFRDLKKLLADTDYQLEPMTIDKRQLVSGEDAKNAGKSVEKATVKAVQKRQHDAKGNPKKEVVRTLDSFSQPAKAKHKKKNRKNKGIRLKHRRKNEEQQK</sequence>
<dbReference type="GO" id="GO:0003724">
    <property type="term" value="F:RNA helicase activity"/>
    <property type="evidence" value="ECO:0007669"/>
    <property type="project" value="UniProtKB-EC"/>
</dbReference>
<evidence type="ECO:0000313" key="9">
    <source>
        <dbReference type="EMBL" id="APU46933.1"/>
    </source>
</evidence>
<dbReference type="PROSITE" id="PS51194">
    <property type="entry name" value="HELICASE_CTER"/>
    <property type="match status" value="1"/>
</dbReference>
<feature type="domain" description="Helicase ATP-binding" evidence="7">
    <location>
        <begin position="25"/>
        <end position="195"/>
    </location>
</feature>
<dbReference type="GO" id="GO:0003676">
    <property type="term" value="F:nucleic acid binding"/>
    <property type="evidence" value="ECO:0007669"/>
    <property type="project" value="InterPro"/>
</dbReference>
<dbReference type="EMBL" id="CP019030">
    <property type="protein sequence ID" value="APU46933.1"/>
    <property type="molecule type" value="Genomic_DNA"/>
</dbReference>
<dbReference type="InterPro" id="IPR027417">
    <property type="entry name" value="P-loop_NTPase"/>
</dbReference>
<dbReference type="Pfam" id="PF00270">
    <property type="entry name" value="DEAD"/>
    <property type="match status" value="1"/>
</dbReference>
<comment type="similarity">
    <text evidence="5">Belongs to the DEAD box helicase family.</text>
</comment>
<gene>
    <name evidence="10" type="primary">deaD</name>
    <name evidence="9" type="ORF">BUW47_07825</name>
    <name evidence="10" type="ORF">HCY95_01625</name>
</gene>
<evidence type="ECO:0000259" key="7">
    <source>
        <dbReference type="PROSITE" id="PS51192"/>
    </source>
</evidence>
<dbReference type="GO" id="GO:0005829">
    <property type="term" value="C:cytosol"/>
    <property type="evidence" value="ECO:0007669"/>
    <property type="project" value="TreeGrafter"/>
</dbReference>
<evidence type="ECO:0000256" key="1">
    <source>
        <dbReference type="ARBA" id="ARBA00022741"/>
    </source>
</evidence>
<dbReference type="Proteomes" id="UP000503169">
    <property type="component" value="Chromosome"/>
</dbReference>
<evidence type="ECO:0000259" key="8">
    <source>
        <dbReference type="PROSITE" id="PS51194"/>
    </source>
</evidence>
<dbReference type="SUPFAM" id="SSF52540">
    <property type="entry name" value="P-loop containing nucleoside triphosphate hydrolases"/>
    <property type="match status" value="1"/>
</dbReference>
<dbReference type="Proteomes" id="UP000185427">
    <property type="component" value="Chromosome"/>
</dbReference>
<evidence type="ECO:0000313" key="10">
    <source>
        <dbReference type="EMBL" id="QIX59171.1"/>
    </source>
</evidence>
<dbReference type="CDD" id="cd00268">
    <property type="entry name" value="DEADc"/>
    <property type="match status" value="1"/>
</dbReference>
<feature type="compositionally biased region" description="Basic and acidic residues" evidence="6">
    <location>
        <begin position="366"/>
        <end position="382"/>
    </location>
</feature>
<keyword evidence="4" id="KW-0067">ATP-binding</keyword>
<evidence type="ECO:0000313" key="12">
    <source>
        <dbReference type="Proteomes" id="UP000503169"/>
    </source>
</evidence>
<dbReference type="GO" id="GO:0016787">
    <property type="term" value="F:hydrolase activity"/>
    <property type="evidence" value="ECO:0007669"/>
    <property type="project" value="UniProtKB-KW"/>
</dbReference>
<dbReference type="PANTHER" id="PTHR47959">
    <property type="entry name" value="ATP-DEPENDENT RNA HELICASE RHLE-RELATED"/>
    <property type="match status" value="1"/>
</dbReference>
<dbReference type="InterPro" id="IPR044742">
    <property type="entry name" value="DEAD/DEAH_RhlB"/>
</dbReference>
<evidence type="ECO:0000256" key="4">
    <source>
        <dbReference type="ARBA" id="ARBA00022840"/>
    </source>
</evidence>
<dbReference type="PATRIC" id="fig|1613.32.peg.398"/>
<dbReference type="GeneID" id="83716209"/>
<evidence type="ECO:0000256" key="3">
    <source>
        <dbReference type="ARBA" id="ARBA00022806"/>
    </source>
</evidence>